<dbReference type="Proteomes" id="UP001596226">
    <property type="component" value="Unassembled WGS sequence"/>
</dbReference>
<evidence type="ECO:0000313" key="2">
    <source>
        <dbReference type="EMBL" id="MFC5922546.1"/>
    </source>
</evidence>
<dbReference type="EMBL" id="JBHSQS010000002">
    <property type="protein sequence ID" value="MFC5922546.1"/>
    <property type="molecule type" value="Genomic_DNA"/>
</dbReference>
<protein>
    <submittedName>
        <fullName evidence="2">Uncharacterized protein</fullName>
    </submittedName>
</protein>
<accession>A0ABW1H1M6</accession>
<evidence type="ECO:0000256" key="1">
    <source>
        <dbReference type="SAM" id="MobiDB-lite"/>
    </source>
</evidence>
<comment type="caution">
    <text evidence="2">The sequence shown here is derived from an EMBL/GenBank/DDBJ whole genome shotgun (WGS) entry which is preliminary data.</text>
</comment>
<sequence>MLGNHAYTGIANARRTRLGAGWMPSHLADPREYEVTNGPVANERRSRAQDEVEGAES</sequence>
<reference evidence="3" key="1">
    <citation type="journal article" date="2019" name="Int. J. Syst. Evol. Microbiol.">
        <title>The Global Catalogue of Microorganisms (GCM) 10K type strain sequencing project: providing services to taxonomists for standard genome sequencing and annotation.</title>
        <authorList>
            <consortium name="The Broad Institute Genomics Platform"/>
            <consortium name="The Broad Institute Genome Sequencing Center for Infectious Disease"/>
            <person name="Wu L."/>
            <person name="Ma J."/>
        </authorList>
    </citation>
    <scope>NUCLEOTIDE SEQUENCE [LARGE SCALE GENOMIC DNA]</scope>
    <source>
        <strain evidence="3">CGMCC 4.7144</strain>
    </source>
</reference>
<evidence type="ECO:0000313" key="3">
    <source>
        <dbReference type="Proteomes" id="UP001596226"/>
    </source>
</evidence>
<proteinExistence type="predicted"/>
<dbReference type="RefSeq" id="WP_377506014.1">
    <property type="nucleotide sequence ID" value="NZ_JBHSQS010000002.1"/>
</dbReference>
<name>A0ABW1H1M6_9ACTN</name>
<gene>
    <name evidence="2" type="ORF">ACFQGL_04220</name>
</gene>
<feature type="region of interest" description="Disordered" evidence="1">
    <location>
        <begin position="21"/>
        <end position="57"/>
    </location>
</feature>
<organism evidence="2 3">
    <name type="scientific">Micromonospora vulcania</name>
    <dbReference type="NCBI Taxonomy" id="1441873"/>
    <lineage>
        <taxon>Bacteria</taxon>
        <taxon>Bacillati</taxon>
        <taxon>Actinomycetota</taxon>
        <taxon>Actinomycetes</taxon>
        <taxon>Micromonosporales</taxon>
        <taxon>Micromonosporaceae</taxon>
        <taxon>Micromonospora</taxon>
    </lineage>
</organism>
<keyword evidence="3" id="KW-1185">Reference proteome</keyword>